<name>A0ABW4RUN4_9ACTN</name>
<organism evidence="1 2">
    <name type="scientific">Luteococcus peritonei</name>
    <dbReference type="NCBI Taxonomy" id="88874"/>
    <lineage>
        <taxon>Bacteria</taxon>
        <taxon>Bacillati</taxon>
        <taxon>Actinomycetota</taxon>
        <taxon>Actinomycetes</taxon>
        <taxon>Propionibacteriales</taxon>
        <taxon>Propionibacteriaceae</taxon>
        <taxon>Luteococcus</taxon>
    </lineage>
</organism>
<evidence type="ECO:0000313" key="2">
    <source>
        <dbReference type="Proteomes" id="UP001597326"/>
    </source>
</evidence>
<reference evidence="2" key="1">
    <citation type="journal article" date="2019" name="Int. J. Syst. Evol. Microbiol.">
        <title>The Global Catalogue of Microorganisms (GCM) 10K type strain sequencing project: providing services to taxonomists for standard genome sequencing and annotation.</title>
        <authorList>
            <consortium name="The Broad Institute Genomics Platform"/>
            <consortium name="The Broad Institute Genome Sequencing Center for Infectious Disease"/>
            <person name="Wu L."/>
            <person name="Ma J."/>
        </authorList>
    </citation>
    <scope>NUCLEOTIDE SEQUENCE [LARGE SCALE GENOMIC DNA]</scope>
    <source>
        <strain evidence="2">CAIM 431</strain>
    </source>
</reference>
<dbReference type="SUPFAM" id="SSF109854">
    <property type="entry name" value="DinB/YfiT-like putative metalloenzymes"/>
    <property type="match status" value="1"/>
</dbReference>
<accession>A0ABW4RUN4</accession>
<protein>
    <submittedName>
        <fullName evidence="1">DinB family protein</fullName>
    </submittedName>
</protein>
<gene>
    <name evidence="1" type="ORF">ACFSCS_06695</name>
</gene>
<dbReference type="InterPro" id="IPR007061">
    <property type="entry name" value="MST-like"/>
</dbReference>
<proteinExistence type="predicted"/>
<dbReference type="EMBL" id="JBHUFZ010000015">
    <property type="protein sequence ID" value="MFD1889877.1"/>
    <property type="molecule type" value="Genomic_DNA"/>
</dbReference>
<dbReference type="InterPro" id="IPR034660">
    <property type="entry name" value="DinB/YfiT-like"/>
</dbReference>
<comment type="caution">
    <text evidence="1">The sequence shown here is derived from an EMBL/GenBank/DDBJ whole genome shotgun (WGS) entry which is preliminary data.</text>
</comment>
<evidence type="ECO:0000313" key="1">
    <source>
        <dbReference type="EMBL" id="MFD1889877.1"/>
    </source>
</evidence>
<keyword evidence="2" id="KW-1185">Reference proteome</keyword>
<sequence length="187" mass="20913">MYLPEIHDERETLCSSLAAQLDGVRGTVHGLSDEQARLRPLRSALSLSGILKHVTYAMLQSLVGAGLRKAEEADQDFYASFEPTEAETLEALLQRFDEVREEYLEMCRGGELDAVLPVGPMPWYGLDEPQPAHLRYLYVHHIEEFARHAGHADIIREQIDGADAASLMATIEGRPANQFVTPWEPSN</sequence>
<dbReference type="Pfam" id="PF04978">
    <property type="entry name" value="MST"/>
    <property type="match status" value="1"/>
</dbReference>
<dbReference type="Gene3D" id="1.20.120.450">
    <property type="entry name" value="dinb family like domain"/>
    <property type="match status" value="1"/>
</dbReference>
<dbReference type="RefSeq" id="WP_343873507.1">
    <property type="nucleotide sequence ID" value="NZ_BAAAIX010000016.1"/>
</dbReference>
<dbReference type="Proteomes" id="UP001597326">
    <property type="component" value="Unassembled WGS sequence"/>
</dbReference>